<sequence>MKNIPRELIKEYLDVVENLYFKGISLDKAVVLGKRYLNMRMK</sequence>
<evidence type="ECO:0000313" key="1">
    <source>
        <dbReference type="EMBL" id="SKB35626.1"/>
    </source>
</evidence>
<reference evidence="2" key="1">
    <citation type="submission" date="2017-02" db="EMBL/GenBank/DDBJ databases">
        <authorList>
            <person name="Varghese N."/>
            <person name="Submissions S."/>
        </authorList>
    </citation>
    <scope>NUCLEOTIDE SEQUENCE [LARGE SCALE GENOMIC DNA]</scope>
    <source>
        <strain evidence="2">ATCC 35199</strain>
    </source>
</reference>
<keyword evidence="2" id="KW-1185">Reference proteome</keyword>
<dbReference type="AlphaFoldDB" id="A0A1T5AKY4"/>
<evidence type="ECO:0000313" key="2">
    <source>
        <dbReference type="Proteomes" id="UP000243406"/>
    </source>
</evidence>
<dbReference type="EMBL" id="FUYN01000002">
    <property type="protein sequence ID" value="SKB35626.1"/>
    <property type="molecule type" value="Genomic_DNA"/>
</dbReference>
<gene>
    <name evidence="1" type="ORF">SAMN02745120_0996</name>
</gene>
<organism evidence="1 2">
    <name type="scientific">Acetoanaerobium noterae</name>
    <dbReference type="NCBI Taxonomy" id="745369"/>
    <lineage>
        <taxon>Bacteria</taxon>
        <taxon>Bacillati</taxon>
        <taxon>Bacillota</taxon>
        <taxon>Clostridia</taxon>
        <taxon>Peptostreptococcales</taxon>
        <taxon>Filifactoraceae</taxon>
        <taxon>Acetoanaerobium</taxon>
    </lineage>
</organism>
<protein>
    <submittedName>
        <fullName evidence="1">Uncharacterized protein</fullName>
    </submittedName>
</protein>
<dbReference type="RefSeq" id="WP_278278411.1">
    <property type="nucleotide sequence ID" value="NZ_CP154629.1"/>
</dbReference>
<proteinExistence type="predicted"/>
<name>A0A1T5AKY4_9FIRM</name>
<dbReference type="Proteomes" id="UP000243406">
    <property type="component" value="Unassembled WGS sequence"/>
</dbReference>
<accession>A0A1T5AKY4</accession>